<dbReference type="AlphaFoldDB" id="A0A0J1B5D6"/>
<evidence type="ECO:0000313" key="1">
    <source>
        <dbReference type="EMBL" id="KLU01823.1"/>
    </source>
</evidence>
<protein>
    <submittedName>
        <fullName evidence="1">Uncharacterized protein</fullName>
    </submittedName>
</protein>
<organism evidence="1 2">
    <name type="scientific">Rhodopirellula islandica</name>
    <dbReference type="NCBI Taxonomy" id="595434"/>
    <lineage>
        <taxon>Bacteria</taxon>
        <taxon>Pseudomonadati</taxon>
        <taxon>Planctomycetota</taxon>
        <taxon>Planctomycetia</taxon>
        <taxon>Pirellulales</taxon>
        <taxon>Pirellulaceae</taxon>
        <taxon>Rhodopirellula</taxon>
    </lineage>
</organism>
<sequence length="39" mass="4500">MIPADLKFFQCDSIHLNEVKLLPKSSRDQKQEECNHGIS</sequence>
<comment type="caution">
    <text evidence="1">The sequence shown here is derived from an EMBL/GenBank/DDBJ whole genome shotgun (WGS) entry which is preliminary data.</text>
</comment>
<reference evidence="1" key="1">
    <citation type="submission" date="2015-05" db="EMBL/GenBank/DDBJ databases">
        <title>Permanent draft genome of Rhodopirellula islandicus K833.</title>
        <authorList>
            <person name="Kizina J."/>
            <person name="Richter M."/>
            <person name="Glockner F.O."/>
            <person name="Harder J."/>
        </authorList>
    </citation>
    <scope>NUCLEOTIDE SEQUENCE [LARGE SCALE GENOMIC DNA]</scope>
    <source>
        <strain evidence="1">K833</strain>
    </source>
</reference>
<evidence type="ECO:0000313" key="2">
    <source>
        <dbReference type="Proteomes" id="UP000036367"/>
    </source>
</evidence>
<dbReference type="Proteomes" id="UP000036367">
    <property type="component" value="Unassembled WGS sequence"/>
</dbReference>
<proteinExistence type="predicted"/>
<dbReference type="EMBL" id="LECT01000048">
    <property type="protein sequence ID" value="KLU01823.1"/>
    <property type="molecule type" value="Genomic_DNA"/>
</dbReference>
<dbReference type="PATRIC" id="fig|595434.4.peg.5706"/>
<accession>A0A0J1B5D6</accession>
<keyword evidence="2" id="KW-1185">Reference proteome</keyword>
<name>A0A0J1B5D6_RHOIS</name>
<gene>
    <name evidence="1" type="ORF">RISK_006007</name>
</gene>
<dbReference type="STRING" id="595434.RISK_006007"/>